<organism evidence="1 2">
    <name type="scientific">Dendrobium chrysotoxum</name>
    <name type="common">Orchid</name>
    <dbReference type="NCBI Taxonomy" id="161865"/>
    <lineage>
        <taxon>Eukaryota</taxon>
        <taxon>Viridiplantae</taxon>
        <taxon>Streptophyta</taxon>
        <taxon>Embryophyta</taxon>
        <taxon>Tracheophyta</taxon>
        <taxon>Spermatophyta</taxon>
        <taxon>Magnoliopsida</taxon>
        <taxon>Liliopsida</taxon>
        <taxon>Asparagales</taxon>
        <taxon>Orchidaceae</taxon>
        <taxon>Epidendroideae</taxon>
        <taxon>Malaxideae</taxon>
        <taxon>Dendrobiinae</taxon>
        <taxon>Dendrobium</taxon>
    </lineage>
</organism>
<sequence length="127" mass="13547">MAATSSKGRAIAGSFGKRLANQIWAGKLRDPAPFSIARRASHLSSHYDKEVEEHVRPAVVPDHVINASSDKYWGPHPTTGVFGPADLNGAVGLRHPPAAGNGGSSALDQTVRFRPLDLEDLDKSQNV</sequence>
<evidence type="ECO:0000313" key="1">
    <source>
        <dbReference type="EMBL" id="KAH0457219.1"/>
    </source>
</evidence>
<evidence type="ECO:0008006" key="3">
    <source>
        <dbReference type="Google" id="ProtNLM"/>
    </source>
</evidence>
<evidence type="ECO:0000313" key="2">
    <source>
        <dbReference type="Proteomes" id="UP000775213"/>
    </source>
</evidence>
<keyword evidence="2" id="KW-1185">Reference proteome</keyword>
<comment type="caution">
    <text evidence="1">The sequence shown here is derived from an EMBL/GenBank/DDBJ whole genome shotgun (WGS) entry which is preliminary data.</text>
</comment>
<dbReference type="InterPro" id="IPR039291">
    <property type="entry name" value="At5g17165-like"/>
</dbReference>
<proteinExistence type="predicted"/>
<dbReference type="Pfam" id="PF22272">
    <property type="entry name" value="LEA_3b"/>
    <property type="match status" value="1"/>
</dbReference>
<dbReference type="Proteomes" id="UP000775213">
    <property type="component" value="Unassembled WGS sequence"/>
</dbReference>
<dbReference type="PANTHER" id="PTHR35122">
    <property type="entry name" value="OSJNBA0093F12.14 PROTEIN"/>
    <property type="match status" value="1"/>
</dbReference>
<accession>A0AAV7GP06</accession>
<dbReference type="EMBL" id="JAGFBR010000013">
    <property type="protein sequence ID" value="KAH0457219.1"/>
    <property type="molecule type" value="Genomic_DNA"/>
</dbReference>
<dbReference type="PANTHER" id="PTHR35122:SF2">
    <property type="entry name" value="OS04G0598000 PROTEIN"/>
    <property type="match status" value="1"/>
</dbReference>
<dbReference type="AlphaFoldDB" id="A0AAV7GP06"/>
<gene>
    <name evidence="1" type="ORF">IEQ34_015126</name>
</gene>
<name>A0AAV7GP06_DENCH</name>
<protein>
    <recommendedName>
        <fullName evidence="3">Late embryogenesis abundant protein</fullName>
    </recommendedName>
</protein>
<reference evidence="1 2" key="1">
    <citation type="journal article" date="2021" name="Hortic Res">
        <title>Chromosome-scale assembly of the Dendrobium chrysotoxum genome enhances the understanding of orchid evolution.</title>
        <authorList>
            <person name="Zhang Y."/>
            <person name="Zhang G.Q."/>
            <person name="Zhang D."/>
            <person name="Liu X.D."/>
            <person name="Xu X.Y."/>
            <person name="Sun W.H."/>
            <person name="Yu X."/>
            <person name="Zhu X."/>
            <person name="Wang Z.W."/>
            <person name="Zhao X."/>
            <person name="Zhong W.Y."/>
            <person name="Chen H."/>
            <person name="Yin W.L."/>
            <person name="Huang T."/>
            <person name="Niu S.C."/>
            <person name="Liu Z.J."/>
        </authorList>
    </citation>
    <scope>NUCLEOTIDE SEQUENCE [LARGE SCALE GENOMIC DNA]</scope>
    <source>
        <strain evidence="1">Lindl</strain>
    </source>
</reference>